<feature type="transmembrane region" description="Helical" evidence="6">
    <location>
        <begin position="224"/>
        <end position="246"/>
    </location>
</feature>
<dbReference type="RefSeq" id="WP_094861187.1">
    <property type="nucleotide sequence ID" value="NZ_NKYE01000002.1"/>
</dbReference>
<dbReference type="OrthoDB" id="4528313at2"/>
<reference evidence="8 9" key="1">
    <citation type="submission" date="2017-07" db="EMBL/GenBank/DDBJ databases">
        <title>Amycolatopsis antarcticus sp. nov., isolated from the surface of an Antarcticus brown macroalga.</title>
        <authorList>
            <person name="Wang J."/>
            <person name="Leiva S."/>
            <person name="Huang J."/>
            <person name="Huang Y."/>
        </authorList>
    </citation>
    <scope>NUCLEOTIDE SEQUENCE [LARGE SCALE GENOMIC DNA]</scope>
    <source>
        <strain evidence="8 9">AU-G6</strain>
    </source>
</reference>
<proteinExistence type="predicted"/>
<feature type="transmembrane region" description="Helical" evidence="6">
    <location>
        <begin position="311"/>
        <end position="335"/>
    </location>
</feature>
<dbReference type="EMBL" id="NKYE01000002">
    <property type="protein sequence ID" value="OZM74290.1"/>
    <property type="molecule type" value="Genomic_DNA"/>
</dbReference>
<keyword evidence="5 6" id="KW-0472">Membrane</keyword>
<evidence type="ECO:0000259" key="7">
    <source>
        <dbReference type="PROSITE" id="PS50850"/>
    </source>
</evidence>
<dbReference type="CDD" id="cd06173">
    <property type="entry name" value="MFS_MefA_like"/>
    <property type="match status" value="1"/>
</dbReference>
<feature type="transmembrane region" description="Helical" evidence="6">
    <location>
        <begin position="96"/>
        <end position="118"/>
    </location>
</feature>
<keyword evidence="3 6" id="KW-0812">Transmembrane</keyword>
<accession>A0A263D746</accession>
<keyword evidence="2" id="KW-1003">Cell membrane</keyword>
<dbReference type="Pfam" id="PF07690">
    <property type="entry name" value="MFS_1"/>
    <property type="match status" value="1"/>
</dbReference>
<comment type="subcellular location">
    <subcellularLocation>
        <location evidence="1">Cell membrane</location>
        <topology evidence="1">Multi-pass membrane protein</topology>
    </subcellularLocation>
</comment>
<feature type="domain" description="Major facilitator superfamily (MFS) profile" evidence="7">
    <location>
        <begin position="17"/>
        <end position="400"/>
    </location>
</feature>
<feature type="transmembrane region" description="Helical" evidence="6">
    <location>
        <begin position="258"/>
        <end position="279"/>
    </location>
</feature>
<dbReference type="SUPFAM" id="SSF103473">
    <property type="entry name" value="MFS general substrate transporter"/>
    <property type="match status" value="1"/>
</dbReference>
<evidence type="ECO:0000313" key="8">
    <source>
        <dbReference type="EMBL" id="OZM74290.1"/>
    </source>
</evidence>
<dbReference type="PROSITE" id="PS50850">
    <property type="entry name" value="MFS"/>
    <property type="match status" value="1"/>
</dbReference>
<dbReference type="InterPro" id="IPR020846">
    <property type="entry name" value="MFS_dom"/>
</dbReference>
<keyword evidence="9" id="KW-1185">Reference proteome</keyword>
<sequence length="415" mass="42464">MTVRDPKALREPLRFRDFRFLLAGRTLAETGNAVAPAALAFAVLDLTGSLVDLGVVVGARSLASVLLVLFGGVIADRLPRSVITQGSELAAFVTQAAIAASVLCGFASIPLLIALSVVNGGVAAMSFPAASALTPQTVPAELLTSANAVLRMAINLGRIGGASAGGLLVAGLGSGTAIAVNAVVFLLGALAYRGLPSTGQRAPSGSRIIADLVHGWREFTGRTWIWVVVCQFMVVNALNSLGLVVLGPAIADDTIGRAGWGFVLALHTVGALAGGVIAIRWQPRRALLVGVAVVAVDAAPLVVLAEAPALVPLLAAAFLAGVAIEQFVVAWDVALQENVPERSLSRVYSYDLLGSLIAVPAGQVAAGPLAERFGRETTLLAAAAVLVGITLLALCSREVRTVRRREPAPATPPSA</sequence>
<protein>
    <submittedName>
        <fullName evidence="8">MFS transporter</fullName>
    </submittedName>
</protein>
<evidence type="ECO:0000256" key="3">
    <source>
        <dbReference type="ARBA" id="ARBA00022692"/>
    </source>
</evidence>
<evidence type="ECO:0000256" key="2">
    <source>
        <dbReference type="ARBA" id="ARBA00022475"/>
    </source>
</evidence>
<feature type="transmembrane region" description="Helical" evidence="6">
    <location>
        <begin position="167"/>
        <end position="192"/>
    </location>
</feature>
<dbReference type="InParanoid" id="A0A263D746"/>
<name>A0A263D746_9PSEU</name>
<evidence type="ECO:0000256" key="5">
    <source>
        <dbReference type="ARBA" id="ARBA00023136"/>
    </source>
</evidence>
<comment type="caution">
    <text evidence="8">The sequence shown here is derived from an EMBL/GenBank/DDBJ whole genome shotgun (WGS) entry which is preliminary data.</text>
</comment>
<dbReference type="AlphaFoldDB" id="A0A263D746"/>
<feature type="transmembrane region" description="Helical" evidence="6">
    <location>
        <begin position="286"/>
        <end position="305"/>
    </location>
</feature>
<evidence type="ECO:0000256" key="4">
    <source>
        <dbReference type="ARBA" id="ARBA00022989"/>
    </source>
</evidence>
<dbReference type="Gene3D" id="1.20.1250.20">
    <property type="entry name" value="MFS general substrate transporter like domains"/>
    <property type="match status" value="1"/>
</dbReference>
<evidence type="ECO:0000313" key="9">
    <source>
        <dbReference type="Proteomes" id="UP000242444"/>
    </source>
</evidence>
<dbReference type="InterPro" id="IPR022324">
    <property type="entry name" value="Bacilysin_exporter_BacE_put"/>
</dbReference>
<dbReference type="InterPro" id="IPR036259">
    <property type="entry name" value="MFS_trans_sf"/>
</dbReference>
<feature type="transmembrane region" description="Helical" evidence="6">
    <location>
        <begin position="50"/>
        <end position="75"/>
    </location>
</feature>
<dbReference type="Proteomes" id="UP000242444">
    <property type="component" value="Unassembled WGS sequence"/>
</dbReference>
<dbReference type="PANTHER" id="PTHR23513">
    <property type="entry name" value="INTEGRAL MEMBRANE EFFLUX PROTEIN-RELATED"/>
    <property type="match status" value="1"/>
</dbReference>
<dbReference type="PRINTS" id="PR01988">
    <property type="entry name" value="EXPORTERBACE"/>
</dbReference>
<evidence type="ECO:0000256" key="1">
    <source>
        <dbReference type="ARBA" id="ARBA00004651"/>
    </source>
</evidence>
<feature type="transmembrane region" description="Helical" evidence="6">
    <location>
        <begin position="347"/>
        <end position="366"/>
    </location>
</feature>
<evidence type="ECO:0000256" key="6">
    <source>
        <dbReference type="SAM" id="Phobius"/>
    </source>
</evidence>
<gene>
    <name evidence="8" type="ORF">CFN78_03880</name>
</gene>
<dbReference type="GO" id="GO:0005886">
    <property type="term" value="C:plasma membrane"/>
    <property type="evidence" value="ECO:0007669"/>
    <property type="project" value="UniProtKB-SubCell"/>
</dbReference>
<dbReference type="GO" id="GO:0022857">
    <property type="term" value="F:transmembrane transporter activity"/>
    <property type="evidence" value="ECO:0007669"/>
    <property type="project" value="InterPro"/>
</dbReference>
<keyword evidence="4 6" id="KW-1133">Transmembrane helix</keyword>
<organism evidence="8 9">
    <name type="scientific">Amycolatopsis antarctica</name>
    <dbReference type="NCBI Taxonomy" id="1854586"/>
    <lineage>
        <taxon>Bacteria</taxon>
        <taxon>Bacillati</taxon>
        <taxon>Actinomycetota</taxon>
        <taxon>Actinomycetes</taxon>
        <taxon>Pseudonocardiales</taxon>
        <taxon>Pseudonocardiaceae</taxon>
        <taxon>Amycolatopsis</taxon>
    </lineage>
</organism>
<feature type="transmembrane region" description="Helical" evidence="6">
    <location>
        <begin position="20"/>
        <end position="44"/>
    </location>
</feature>
<feature type="transmembrane region" description="Helical" evidence="6">
    <location>
        <begin position="378"/>
        <end position="395"/>
    </location>
</feature>
<dbReference type="InterPro" id="IPR011701">
    <property type="entry name" value="MFS"/>
</dbReference>
<dbReference type="PANTHER" id="PTHR23513:SF11">
    <property type="entry name" value="STAPHYLOFERRIN A TRANSPORTER"/>
    <property type="match status" value="1"/>
</dbReference>